<keyword evidence="7" id="KW-0479">Metal-binding</keyword>
<comment type="cofactor">
    <cofactor evidence="1">
        <name>Zn(2+)</name>
        <dbReference type="ChEBI" id="CHEBI:29105"/>
    </cofactor>
</comment>
<sequence length="885" mass="95806">MSCVNWSPIRDCRRHIEPETGCLQCVQTEAPRGQREYTASVEDTRAYCRVGKEDAGSTAGCCESGFRHVSGARGHFLAAVDSGGQNQPASLHTVHHRVKAHPTRPRGHVHETPMNIPVASTENIKCTSAARLIHGRLLSTTPSCTSLIRYTHPLPKKNVPSILTPTRLISLASIFSRQKPTATPPPSVVANIATIEADANANPQDVQKQIALFDALVNTGVKPGYDVVIARWERMCEFDATNPLLKSDPAFQLYLTALMKNGLESSINAAVRRRDSLLALVSGTSPAPSSDPSPLSTSDPVSTADSASSGLSSPSSTLLPDTPSVPTSTSSQRIAQALLSGNPSSPSSLNTDMAKLAAALNNGIGIPGNPIAVTITEPKGSWIPRLVRFLVLTCLSGFFILVVLAVLLENSGLLKAGPRQAEFEPVQGKTYKFSDVHGVDEAKDELQEVVEFLKDPTSFATLGGKLPKGILLTGPPGTGKTMLARAVAGEAGVPFLFASGSEFDEMFVGVGAKRVRDLFAAARKKQPAIIFIDELDAIGGKRTSRDQHYMKQTLNQLLVEMDGFLQSEGVIVIAATNFPDSLDPALVRPGRFDRHIAVPLPDVRGRVQILQHHMKDVVTATDVDPMVLARGTAGFSGADLQNMVNQAAVQASREGASSVLLKHFEWAKDRIIMGTERRSSYISDDVKRMTAYHEGGHALVALYTEGAMPLHKVTCVPRGHALGVTSQLPEDDRYSVSFKEYLAEIDVCMGGRVAEEIIYGSENVTSGASSDLRRATRTARAMVKNWGYSQKIGPVYYNEREDAISSQKKDEIEMEVRSLLKAGESRVTQLLKSKEEELHRLANALMEHETLDAEEVKKVIKGETIRNIKEVLAEDLSRMTEKTSS</sequence>
<evidence type="ECO:0000259" key="17">
    <source>
        <dbReference type="SMART" id="SM00382"/>
    </source>
</evidence>
<keyword evidence="16" id="KW-0812">Transmembrane</keyword>
<dbReference type="Proteomes" id="UP001212997">
    <property type="component" value="Unassembled WGS sequence"/>
</dbReference>
<keyword evidence="12" id="KW-0482">Metalloprotease</keyword>
<comment type="similarity">
    <text evidence="4">In the C-terminal section; belongs to the peptidase M41 family.</text>
</comment>
<comment type="caution">
    <text evidence="18">The sequence shown here is derived from an EMBL/GenBank/DDBJ whole genome shotgun (WGS) entry which is preliminary data.</text>
</comment>
<dbReference type="InterPro" id="IPR041569">
    <property type="entry name" value="AAA_lid_3"/>
</dbReference>
<feature type="region of interest" description="Disordered" evidence="15">
    <location>
        <begin position="282"/>
        <end position="332"/>
    </location>
</feature>
<dbReference type="PANTHER" id="PTHR23076">
    <property type="entry name" value="METALLOPROTEASE M41 FTSH"/>
    <property type="match status" value="1"/>
</dbReference>
<evidence type="ECO:0000256" key="15">
    <source>
        <dbReference type="SAM" id="MobiDB-lite"/>
    </source>
</evidence>
<evidence type="ECO:0000256" key="6">
    <source>
        <dbReference type="ARBA" id="ARBA00022670"/>
    </source>
</evidence>
<dbReference type="GO" id="GO:0046872">
    <property type="term" value="F:metal ion binding"/>
    <property type="evidence" value="ECO:0007669"/>
    <property type="project" value="UniProtKB-KW"/>
</dbReference>
<dbReference type="InterPro" id="IPR027417">
    <property type="entry name" value="P-loop_NTPase"/>
</dbReference>
<keyword evidence="19" id="KW-1185">Reference proteome</keyword>
<keyword evidence="14 16" id="KW-0472">Membrane</keyword>
<evidence type="ECO:0000256" key="16">
    <source>
        <dbReference type="SAM" id="Phobius"/>
    </source>
</evidence>
<dbReference type="GO" id="GO:0005743">
    <property type="term" value="C:mitochondrial inner membrane"/>
    <property type="evidence" value="ECO:0007669"/>
    <property type="project" value="TreeGrafter"/>
</dbReference>
<keyword evidence="10" id="KW-0862">Zinc</keyword>
<gene>
    <name evidence="18" type="ORF">NLI96_g5925</name>
</gene>
<dbReference type="SMART" id="SM00382">
    <property type="entry name" value="AAA"/>
    <property type="match status" value="1"/>
</dbReference>
<dbReference type="GO" id="GO:0004222">
    <property type="term" value="F:metalloendopeptidase activity"/>
    <property type="evidence" value="ECO:0007669"/>
    <property type="project" value="InterPro"/>
</dbReference>
<dbReference type="Gene3D" id="1.20.58.760">
    <property type="entry name" value="Peptidase M41"/>
    <property type="match status" value="1"/>
</dbReference>
<dbReference type="InterPro" id="IPR005936">
    <property type="entry name" value="FtsH"/>
</dbReference>
<evidence type="ECO:0000256" key="3">
    <source>
        <dbReference type="ARBA" id="ARBA00004370"/>
    </source>
</evidence>
<feature type="transmembrane region" description="Helical" evidence="16">
    <location>
        <begin position="389"/>
        <end position="408"/>
    </location>
</feature>
<evidence type="ECO:0000256" key="8">
    <source>
        <dbReference type="ARBA" id="ARBA00022741"/>
    </source>
</evidence>
<comment type="similarity">
    <text evidence="5">In the N-terminal section; belongs to the AAA ATPase family.</text>
</comment>
<dbReference type="Gene3D" id="3.40.50.300">
    <property type="entry name" value="P-loop containing nucleotide triphosphate hydrolases"/>
    <property type="match status" value="1"/>
</dbReference>
<dbReference type="InterPro" id="IPR037219">
    <property type="entry name" value="Peptidase_M41-like"/>
</dbReference>
<evidence type="ECO:0000256" key="14">
    <source>
        <dbReference type="ARBA" id="ARBA00023136"/>
    </source>
</evidence>
<dbReference type="Gene3D" id="1.10.8.60">
    <property type="match status" value="1"/>
</dbReference>
<dbReference type="InterPro" id="IPR003959">
    <property type="entry name" value="ATPase_AAA_core"/>
</dbReference>
<evidence type="ECO:0000256" key="9">
    <source>
        <dbReference type="ARBA" id="ARBA00022801"/>
    </source>
</evidence>
<comment type="subcellular location">
    <subcellularLocation>
        <location evidence="3">Membrane</location>
    </subcellularLocation>
    <subcellularLocation>
        <location evidence="2">Mitochondrion</location>
    </subcellularLocation>
</comment>
<evidence type="ECO:0000256" key="1">
    <source>
        <dbReference type="ARBA" id="ARBA00001947"/>
    </source>
</evidence>
<dbReference type="AlphaFoldDB" id="A0AAD5YEE8"/>
<evidence type="ECO:0000256" key="12">
    <source>
        <dbReference type="ARBA" id="ARBA00023049"/>
    </source>
</evidence>
<dbReference type="InterPro" id="IPR000642">
    <property type="entry name" value="Peptidase_M41"/>
</dbReference>
<keyword evidence="6" id="KW-0645">Protease</keyword>
<evidence type="ECO:0000256" key="7">
    <source>
        <dbReference type="ARBA" id="ARBA00022723"/>
    </source>
</evidence>
<name>A0AAD5YEE8_9APHY</name>
<dbReference type="InterPro" id="IPR003593">
    <property type="entry name" value="AAA+_ATPase"/>
</dbReference>
<dbReference type="PROSITE" id="PS00674">
    <property type="entry name" value="AAA"/>
    <property type="match status" value="1"/>
</dbReference>
<keyword evidence="9" id="KW-0378">Hydrolase</keyword>
<evidence type="ECO:0000313" key="19">
    <source>
        <dbReference type="Proteomes" id="UP001212997"/>
    </source>
</evidence>
<keyword evidence="11" id="KW-0067">ATP-binding</keyword>
<keyword evidence="16" id="KW-1133">Transmembrane helix</keyword>
<dbReference type="FunFam" id="3.40.50.300:FF:000175">
    <property type="entry name" value="ATP-dependent zinc metalloprotease FTSH 4"/>
    <property type="match status" value="1"/>
</dbReference>
<dbReference type="GO" id="GO:0004176">
    <property type="term" value="F:ATP-dependent peptidase activity"/>
    <property type="evidence" value="ECO:0007669"/>
    <property type="project" value="InterPro"/>
</dbReference>
<organism evidence="18 19">
    <name type="scientific">Meripilus lineatus</name>
    <dbReference type="NCBI Taxonomy" id="2056292"/>
    <lineage>
        <taxon>Eukaryota</taxon>
        <taxon>Fungi</taxon>
        <taxon>Dikarya</taxon>
        <taxon>Basidiomycota</taxon>
        <taxon>Agaricomycotina</taxon>
        <taxon>Agaricomycetes</taxon>
        <taxon>Polyporales</taxon>
        <taxon>Meripilaceae</taxon>
        <taxon>Meripilus</taxon>
    </lineage>
</organism>
<dbReference type="PANTHER" id="PTHR23076:SF97">
    <property type="entry name" value="ATP-DEPENDENT ZINC METALLOPROTEASE YME1L1"/>
    <property type="match status" value="1"/>
</dbReference>
<proteinExistence type="inferred from homology"/>
<dbReference type="CDD" id="cd19501">
    <property type="entry name" value="RecA-like_FtsH"/>
    <property type="match status" value="1"/>
</dbReference>
<dbReference type="GO" id="GO:0141164">
    <property type="term" value="P:mitochondrial protein quality control"/>
    <property type="evidence" value="ECO:0007669"/>
    <property type="project" value="UniProtKB-ARBA"/>
</dbReference>
<dbReference type="Pfam" id="PF17862">
    <property type="entry name" value="AAA_lid_3"/>
    <property type="match status" value="1"/>
</dbReference>
<dbReference type="GO" id="GO:0007005">
    <property type="term" value="P:mitochondrion organization"/>
    <property type="evidence" value="ECO:0007669"/>
    <property type="project" value="TreeGrafter"/>
</dbReference>
<dbReference type="FunFam" id="1.10.8.60:FF:000001">
    <property type="entry name" value="ATP-dependent zinc metalloprotease FtsH"/>
    <property type="match status" value="1"/>
</dbReference>
<dbReference type="InterPro" id="IPR003960">
    <property type="entry name" value="ATPase_AAA_CS"/>
</dbReference>
<dbReference type="GO" id="GO:0005524">
    <property type="term" value="F:ATP binding"/>
    <property type="evidence" value="ECO:0007669"/>
    <property type="project" value="UniProtKB-KW"/>
</dbReference>
<dbReference type="FunFam" id="1.20.58.760:FF:000002">
    <property type="entry name" value="ATP-dependent zinc metalloprotease FtsH"/>
    <property type="match status" value="1"/>
</dbReference>
<keyword evidence="13" id="KW-0496">Mitochondrion</keyword>
<evidence type="ECO:0000256" key="2">
    <source>
        <dbReference type="ARBA" id="ARBA00004173"/>
    </source>
</evidence>
<evidence type="ECO:0000256" key="13">
    <source>
        <dbReference type="ARBA" id="ARBA00023128"/>
    </source>
</evidence>
<dbReference type="NCBIfam" id="TIGR01241">
    <property type="entry name" value="FtsH_fam"/>
    <property type="match status" value="1"/>
</dbReference>
<dbReference type="Pfam" id="PF00004">
    <property type="entry name" value="AAA"/>
    <property type="match status" value="1"/>
</dbReference>
<dbReference type="HAMAP" id="MF_01458">
    <property type="entry name" value="FtsH"/>
    <property type="match status" value="1"/>
</dbReference>
<dbReference type="EMBL" id="JANAWD010000205">
    <property type="protein sequence ID" value="KAJ3484011.1"/>
    <property type="molecule type" value="Genomic_DNA"/>
</dbReference>
<accession>A0AAD5YEE8</accession>
<evidence type="ECO:0000256" key="10">
    <source>
        <dbReference type="ARBA" id="ARBA00022833"/>
    </source>
</evidence>
<dbReference type="GO" id="GO:0016887">
    <property type="term" value="F:ATP hydrolysis activity"/>
    <property type="evidence" value="ECO:0007669"/>
    <property type="project" value="InterPro"/>
</dbReference>
<protein>
    <recommendedName>
        <fullName evidence="17">AAA+ ATPase domain-containing protein</fullName>
    </recommendedName>
</protein>
<feature type="domain" description="AAA+ ATPase" evidence="17">
    <location>
        <begin position="466"/>
        <end position="602"/>
    </location>
</feature>
<evidence type="ECO:0000313" key="18">
    <source>
        <dbReference type="EMBL" id="KAJ3484011.1"/>
    </source>
</evidence>
<dbReference type="SUPFAM" id="SSF52540">
    <property type="entry name" value="P-loop containing nucleoside triphosphate hydrolases"/>
    <property type="match status" value="1"/>
</dbReference>
<evidence type="ECO:0000256" key="4">
    <source>
        <dbReference type="ARBA" id="ARBA00010044"/>
    </source>
</evidence>
<reference evidence="18" key="1">
    <citation type="submission" date="2022-07" db="EMBL/GenBank/DDBJ databases">
        <title>Genome Sequence of Physisporinus lineatus.</title>
        <authorList>
            <person name="Buettner E."/>
        </authorList>
    </citation>
    <scope>NUCLEOTIDE SEQUENCE</scope>
    <source>
        <strain evidence="18">VT162</strain>
    </source>
</reference>
<dbReference type="Pfam" id="PF01434">
    <property type="entry name" value="Peptidase_M41"/>
    <property type="match status" value="1"/>
</dbReference>
<keyword evidence="8" id="KW-0547">Nucleotide-binding</keyword>
<evidence type="ECO:0000256" key="5">
    <source>
        <dbReference type="ARBA" id="ARBA00010550"/>
    </source>
</evidence>
<dbReference type="SUPFAM" id="SSF140990">
    <property type="entry name" value="FtsH protease domain-like"/>
    <property type="match status" value="1"/>
</dbReference>
<feature type="compositionally biased region" description="Low complexity" evidence="15">
    <location>
        <begin position="282"/>
        <end position="331"/>
    </location>
</feature>
<evidence type="ECO:0000256" key="11">
    <source>
        <dbReference type="ARBA" id="ARBA00022840"/>
    </source>
</evidence>